<accession>A0A3P7UA00</accession>
<reference evidence="4" key="2">
    <citation type="submission" date="2019-09" db="UniProtKB">
        <authorList>
            <consortium name="WormBaseParasite"/>
        </authorList>
    </citation>
    <scope>IDENTIFICATION</scope>
</reference>
<protein>
    <submittedName>
        <fullName evidence="2 4">Uncharacterized protein</fullName>
    </submittedName>
</protein>
<feature type="region of interest" description="Disordered" evidence="1">
    <location>
        <begin position="48"/>
        <end position="76"/>
    </location>
</feature>
<reference evidence="2 3" key="1">
    <citation type="submission" date="2018-11" db="EMBL/GenBank/DDBJ databases">
        <authorList>
            <consortium name="Pathogen Informatics"/>
        </authorList>
    </citation>
    <scope>NUCLEOTIDE SEQUENCE [LARGE SCALE GENOMIC DNA]</scope>
</reference>
<evidence type="ECO:0000313" key="4">
    <source>
        <dbReference type="WBParaSite" id="HPBE_0000316801-mRNA-1"/>
    </source>
</evidence>
<dbReference type="EMBL" id="UZAH01006754">
    <property type="protein sequence ID" value="VDO31670.1"/>
    <property type="molecule type" value="Genomic_DNA"/>
</dbReference>
<name>A0A183FAH6_HELPZ</name>
<organism evidence="3 4">
    <name type="scientific">Heligmosomoides polygyrus</name>
    <name type="common">Parasitic roundworm</name>
    <dbReference type="NCBI Taxonomy" id="6339"/>
    <lineage>
        <taxon>Eukaryota</taxon>
        <taxon>Metazoa</taxon>
        <taxon>Ecdysozoa</taxon>
        <taxon>Nematoda</taxon>
        <taxon>Chromadorea</taxon>
        <taxon>Rhabditida</taxon>
        <taxon>Rhabditina</taxon>
        <taxon>Rhabditomorpha</taxon>
        <taxon>Strongyloidea</taxon>
        <taxon>Heligmosomidae</taxon>
        <taxon>Heligmosomoides</taxon>
    </lineage>
</organism>
<proteinExistence type="predicted"/>
<feature type="compositionally biased region" description="Basic and acidic residues" evidence="1">
    <location>
        <begin position="1"/>
        <end position="10"/>
    </location>
</feature>
<evidence type="ECO:0000313" key="3">
    <source>
        <dbReference type="Proteomes" id="UP000050761"/>
    </source>
</evidence>
<evidence type="ECO:0000256" key="1">
    <source>
        <dbReference type="SAM" id="MobiDB-lite"/>
    </source>
</evidence>
<sequence>MGATRIDQKARGGGGELRASSGPECDWRSDGQLRTHDVSAAEAAELNNSVLNGSENSPGATRENPASTLRRASSSR</sequence>
<feature type="region of interest" description="Disordered" evidence="1">
    <location>
        <begin position="1"/>
        <end position="30"/>
    </location>
</feature>
<accession>A0A183FAH6</accession>
<dbReference type="AlphaFoldDB" id="A0A183FAH6"/>
<gene>
    <name evidence="2" type="ORF">HPBE_LOCUS3169</name>
</gene>
<dbReference type="WBParaSite" id="HPBE_0000316801-mRNA-1">
    <property type="protein sequence ID" value="HPBE_0000316801-mRNA-1"/>
    <property type="gene ID" value="HPBE_0000316801"/>
</dbReference>
<evidence type="ECO:0000313" key="2">
    <source>
        <dbReference type="EMBL" id="VDO31670.1"/>
    </source>
</evidence>
<dbReference type="Proteomes" id="UP000050761">
    <property type="component" value="Unassembled WGS sequence"/>
</dbReference>
<keyword evidence="3" id="KW-1185">Reference proteome</keyword>